<accession>A0A285NXH1</accession>
<keyword evidence="1" id="KW-0805">Transcription regulation</keyword>
<dbReference type="GO" id="GO:0003700">
    <property type="term" value="F:DNA-binding transcription factor activity"/>
    <property type="evidence" value="ECO:0007669"/>
    <property type="project" value="InterPro"/>
</dbReference>
<dbReference type="InterPro" id="IPR036388">
    <property type="entry name" value="WH-like_DNA-bd_sf"/>
</dbReference>
<dbReference type="GO" id="GO:0006950">
    <property type="term" value="P:response to stress"/>
    <property type="evidence" value="ECO:0007669"/>
    <property type="project" value="TreeGrafter"/>
</dbReference>
<evidence type="ECO:0000313" key="5">
    <source>
        <dbReference type="EMBL" id="SNZ14184.1"/>
    </source>
</evidence>
<keyword evidence="3" id="KW-0804">Transcription</keyword>
<dbReference type="OrthoDB" id="5195026at2"/>
<dbReference type="PANTHER" id="PTHR33164:SF57">
    <property type="entry name" value="MARR-FAMILY TRANSCRIPTIONAL REGULATOR"/>
    <property type="match status" value="1"/>
</dbReference>
<dbReference type="PANTHER" id="PTHR33164">
    <property type="entry name" value="TRANSCRIPTIONAL REGULATOR, MARR FAMILY"/>
    <property type="match status" value="1"/>
</dbReference>
<dbReference type="Pfam" id="PF22381">
    <property type="entry name" value="Staph_reg_Sar_Rot"/>
    <property type="match status" value="1"/>
</dbReference>
<dbReference type="InterPro" id="IPR036390">
    <property type="entry name" value="WH_DNA-bd_sf"/>
</dbReference>
<evidence type="ECO:0000256" key="1">
    <source>
        <dbReference type="ARBA" id="ARBA00023015"/>
    </source>
</evidence>
<dbReference type="GO" id="GO:0003677">
    <property type="term" value="F:DNA binding"/>
    <property type="evidence" value="ECO:0007669"/>
    <property type="project" value="UniProtKB-KW"/>
</dbReference>
<keyword evidence="6" id="KW-1185">Reference proteome</keyword>
<dbReference type="PROSITE" id="PS50995">
    <property type="entry name" value="HTH_MARR_2"/>
    <property type="match status" value="1"/>
</dbReference>
<gene>
    <name evidence="5" type="ORF">SAMN05421503_2256</name>
</gene>
<protein>
    <submittedName>
        <fullName evidence="5">DNA-binding transcriptional regulator, MarR family</fullName>
    </submittedName>
</protein>
<evidence type="ECO:0000256" key="2">
    <source>
        <dbReference type="ARBA" id="ARBA00023125"/>
    </source>
</evidence>
<dbReference type="InterPro" id="IPR039422">
    <property type="entry name" value="MarR/SlyA-like"/>
</dbReference>
<dbReference type="InterPro" id="IPR000835">
    <property type="entry name" value="HTH_MarR-typ"/>
</dbReference>
<dbReference type="EMBL" id="OBEK01000003">
    <property type="protein sequence ID" value="SNZ14184.1"/>
    <property type="molecule type" value="Genomic_DNA"/>
</dbReference>
<dbReference type="RefSeq" id="WP_097042172.1">
    <property type="nucleotide sequence ID" value="NZ_OBEK01000003.1"/>
</dbReference>
<dbReference type="InterPro" id="IPR055166">
    <property type="entry name" value="Transc_reg_Sar_Rot_HTH"/>
</dbReference>
<keyword evidence="2 5" id="KW-0238">DNA-binding</keyword>
<reference evidence="6" key="1">
    <citation type="submission" date="2017-09" db="EMBL/GenBank/DDBJ databases">
        <authorList>
            <person name="Varghese N."/>
            <person name="Submissions S."/>
        </authorList>
    </citation>
    <scope>NUCLEOTIDE SEQUENCE [LARGE SCALE GENOMIC DNA]</scope>
    <source>
        <strain evidence="6">CGMCC 1.8913</strain>
    </source>
</reference>
<proteinExistence type="predicted"/>
<dbReference type="SUPFAM" id="SSF46785">
    <property type="entry name" value="Winged helix' DNA-binding domain"/>
    <property type="match status" value="1"/>
</dbReference>
<dbReference type="Gene3D" id="1.10.10.10">
    <property type="entry name" value="Winged helix-like DNA-binding domain superfamily/Winged helix DNA-binding domain"/>
    <property type="match status" value="1"/>
</dbReference>
<evidence type="ECO:0000313" key="6">
    <source>
        <dbReference type="Proteomes" id="UP000219356"/>
    </source>
</evidence>
<dbReference type="SMART" id="SM00347">
    <property type="entry name" value="HTH_MARR"/>
    <property type="match status" value="1"/>
</dbReference>
<evidence type="ECO:0000256" key="3">
    <source>
        <dbReference type="ARBA" id="ARBA00023163"/>
    </source>
</evidence>
<organism evidence="5 6">
    <name type="scientific">Terribacillus aidingensis</name>
    <dbReference type="NCBI Taxonomy" id="586416"/>
    <lineage>
        <taxon>Bacteria</taxon>
        <taxon>Bacillati</taxon>
        <taxon>Bacillota</taxon>
        <taxon>Bacilli</taxon>
        <taxon>Bacillales</taxon>
        <taxon>Bacillaceae</taxon>
        <taxon>Terribacillus</taxon>
    </lineage>
</organism>
<name>A0A285NXH1_9BACI</name>
<sequence length="142" mass="16408">MTNQAFMDEWLALDNLQIKIKKELETVLQKEYSLSIKEFYVLYYLSEAPEKKLRLQQLQELIGLSQSALSRLVGNMEASDCGALQKKDCTDDRRGTYTQLTEIGEQKLQRGLEAFHEVLKTNLSEVDSEGIFQQLLQNLRMT</sequence>
<dbReference type="AlphaFoldDB" id="A0A285NXH1"/>
<feature type="domain" description="HTH marR-type" evidence="4">
    <location>
        <begin position="1"/>
        <end position="141"/>
    </location>
</feature>
<evidence type="ECO:0000259" key="4">
    <source>
        <dbReference type="PROSITE" id="PS50995"/>
    </source>
</evidence>
<dbReference type="Proteomes" id="UP000219356">
    <property type="component" value="Unassembled WGS sequence"/>
</dbReference>